<keyword evidence="2" id="KW-1185">Reference proteome</keyword>
<name>A0A0W0Z5T5_LEGSP</name>
<dbReference type="Proteomes" id="UP000054877">
    <property type="component" value="Unassembled WGS sequence"/>
</dbReference>
<organism evidence="1 2">
    <name type="scientific">Legionella spiritensis</name>
    <dbReference type="NCBI Taxonomy" id="452"/>
    <lineage>
        <taxon>Bacteria</taxon>
        <taxon>Pseudomonadati</taxon>
        <taxon>Pseudomonadota</taxon>
        <taxon>Gammaproteobacteria</taxon>
        <taxon>Legionellales</taxon>
        <taxon>Legionellaceae</taxon>
        <taxon>Legionella</taxon>
    </lineage>
</organism>
<gene>
    <name evidence="1" type="ORF">Lspi_1273</name>
</gene>
<evidence type="ECO:0000313" key="2">
    <source>
        <dbReference type="Proteomes" id="UP000054877"/>
    </source>
</evidence>
<proteinExistence type="predicted"/>
<dbReference type="PROSITE" id="PS51257">
    <property type="entry name" value="PROKAR_LIPOPROTEIN"/>
    <property type="match status" value="1"/>
</dbReference>
<accession>A0A0W0Z5T5</accession>
<dbReference type="STRING" id="452.Lspi_1273"/>
<evidence type="ECO:0000313" key="1">
    <source>
        <dbReference type="EMBL" id="KTD64466.1"/>
    </source>
</evidence>
<dbReference type="EMBL" id="LNYX01000013">
    <property type="protein sequence ID" value="KTD64466.1"/>
    <property type="molecule type" value="Genomic_DNA"/>
</dbReference>
<reference evidence="1 2" key="1">
    <citation type="submission" date="2015-11" db="EMBL/GenBank/DDBJ databases">
        <title>Genomic analysis of 38 Legionella species identifies large and diverse effector repertoires.</title>
        <authorList>
            <person name="Burstein D."/>
            <person name="Amaro F."/>
            <person name="Zusman T."/>
            <person name="Lifshitz Z."/>
            <person name="Cohen O."/>
            <person name="Gilbert J.A."/>
            <person name="Pupko T."/>
            <person name="Shuman H.A."/>
            <person name="Segal G."/>
        </authorList>
    </citation>
    <scope>NUCLEOTIDE SEQUENCE [LARGE SCALE GENOMIC DNA]</scope>
    <source>
        <strain evidence="1 2">Mt.St.Helens-9</strain>
    </source>
</reference>
<comment type="caution">
    <text evidence="1">The sequence shown here is derived from an EMBL/GenBank/DDBJ whole genome shotgun (WGS) entry which is preliminary data.</text>
</comment>
<sequence length="56" mass="5572">MSIFKITMAFIVFIGLAGATLFLSSCDGLRKHGSQEVDGGYGGHGAGGHGGHGGGH</sequence>
<dbReference type="AlphaFoldDB" id="A0A0W0Z5T5"/>
<protein>
    <submittedName>
        <fullName evidence="1">Uncharacterized protein</fullName>
    </submittedName>
</protein>
<dbReference type="PATRIC" id="fig|452.5.peg.1400"/>